<proteinExistence type="predicted"/>
<dbReference type="RefSeq" id="WP_099875455.1">
    <property type="nucleotide sequence ID" value="NZ_CP024608.1"/>
</dbReference>
<dbReference type="GO" id="GO:0003677">
    <property type="term" value="F:DNA binding"/>
    <property type="evidence" value="ECO:0007669"/>
    <property type="project" value="InterPro"/>
</dbReference>
<protein>
    <submittedName>
        <fullName evidence="1">DNA polymerase III subunit chi</fullName>
    </submittedName>
</protein>
<reference evidence="1" key="1">
    <citation type="submission" date="2017-10" db="EMBL/GenBank/DDBJ databases">
        <title>Massilia psychrophilum sp. nov., a novel purple-pigmented bacterium isolated from Tianshan glacier, Xinjiang Municipality, China.</title>
        <authorList>
            <person name="Wang H."/>
        </authorList>
    </citation>
    <scope>NUCLEOTIDE SEQUENCE [LARGE SCALE GENOMIC DNA]</scope>
    <source>
        <strain evidence="1">B2</strain>
    </source>
</reference>
<dbReference type="Gene3D" id="3.40.50.10110">
    <property type="entry name" value="DNA polymerase III subunit chi"/>
    <property type="match status" value="1"/>
</dbReference>
<accession>A0A2D2DKI9</accession>
<dbReference type="GO" id="GO:0003887">
    <property type="term" value="F:DNA-directed DNA polymerase activity"/>
    <property type="evidence" value="ECO:0007669"/>
    <property type="project" value="InterPro"/>
</dbReference>
<dbReference type="KEGG" id="mass:CR152_13940"/>
<dbReference type="OrthoDB" id="5297568at2"/>
<dbReference type="Pfam" id="PF04364">
    <property type="entry name" value="DNA_pol3_chi"/>
    <property type="match status" value="1"/>
</dbReference>
<gene>
    <name evidence="1" type="ORF">CR152_13940</name>
</gene>
<name>A0A2D2DKI9_9BURK</name>
<dbReference type="PANTHER" id="PTHR38767:SF1">
    <property type="entry name" value="DNA POLYMERASE III SUBUNIT CHI"/>
    <property type="match status" value="1"/>
</dbReference>
<keyword evidence="2" id="KW-1185">Reference proteome</keyword>
<sequence length="141" mass="15734">MTRIDFHTNIPDKLSYACRLARKAYASRAKVVLLAEDAAQAQALDEALWTLSETDFLPHVMAGDPLAAHTPIIITDRDDAELPHYDMLVNLTRATPAQLGRFQRVFEIISTDDSDAAAGRKRYVAYKQQSYPLTHFVAGQS</sequence>
<evidence type="ECO:0000313" key="1">
    <source>
        <dbReference type="EMBL" id="ATQ75498.1"/>
    </source>
</evidence>
<dbReference type="AlphaFoldDB" id="A0A2D2DKI9"/>
<dbReference type="Proteomes" id="UP000229897">
    <property type="component" value="Chromosome"/>
</dbReference>
<dbReference type="InterPro" id="IPR036768">
    <property type="entry name" value="PolIII_chi_sf"/>
</dbReference>
<dbReference type="GO" id="GO:0032298">
    <property type="term" value="P:positive regulation of DNA-templated DNA replication initiation"/>
    <property type="evidence" value="ECO:0007669"/>
    <property type="project" value="TreeGrafter"/>
</dbReference>
<evidence type="ECO:0000313" key="2">
    <source>
        <dbReference type="Proteomes" id="UP000229897"/>
    </source>
</evidence>
<dbReference type="InterPro" id="IPR007459">
    <property type="entry name" value="DNA_pol3_chi"/>
</dbReference>
<dbReference type="PANTHER" id="PTHR38767">
    <property type="entry name" value="DNA POLYMERASE III SUBUNIT CHI"/>
    <property type="match status" value="1"/>
</dbReference>
<organism evidence="1 2">
    <name type="scientific">Massilia violaceinigra</name>
    <dbReference type="NCBI Taxonomy" id="2045208"/>
    <lineage>
        <taxon>Bacteria</taxon>
        <taxon>Pseudomonadati</taxon>
        <taxon>Pseudomonadota</taxon>
        <taxon>Betaproteobacteria</taxon>
        <taxon>Burkholderiales</taxon>
        <taxon>Oxalobacteraceae</taxon>
        <taxon>Telluria group</taxon>
        <taxon>Massilia</taxon>
    </lineage>
</organism>
<dbReference type="GO" id="GO:0006260">
    <property type="term" value="P:DNA replication"/>
    <property type="evidence" value="ECO:0007669"/>
    <property type="project" value="InterPro"/>
</dbReference>
<dbReference type="EMBL" id="CP024608">
    <property type="protein sequence ID" value="ATQ75498.1"/>
    <property type="molecule type" value="Genomic_DNA"/>
</dbReference>
<dbReference type="SUPFAM" id="SSF102400">
    <property type="entry name" value="DNA polymerase III chi subunit"/>
    <property type="match status" value="1"/>
</dbReference>